<feature type="transmembrane region" description="Helical" evidence="12">
    <location>
        <begin position="120"/>
        <end position="139"/>
    </location>
</feature>
<name>A0A6A7BT65_9PEZI</name>
<evidence type="ECO:0000313" key="14">
    <source>
        <dbReference type="Proteomes" id="UP000799421"/>
    </source>
</evidence>
<evidence type="ECO:0000256" key="8">
    <source>
        <dbReference type="ARBA" id="ARBA00022989"/>
    </source>
</evidence>
<dbReference type="UniPathway" id="UPA00378"/>
<keyword evidence="6 12" id="KW-0812">Transmembrane</keyword>
<feature type="transmembrane region" description="Helical" evidence="12">
    <location>
        <begin position="174"/>
        <end position="201"/>
    </location>
</feature>
<dbReference type="EC" id="2.4.1.-" evidence="12"/>
<dbReference type="OrthoDB" id="19039at2759"/>
<evidence type="ECO:0000256" key="12">
    <source>
        <dbReference type="RuleBase" id="RU363075"/>
    </source>
</evidence>
<keyword evidence="14" id="KW-1185">Reference proteome</keyword>
<keyword evidence="5 13" id="KW-0808">Transferase</keyword>
<comment type="catalytic activity">
    <reaction evidence="11">
        <text>an alpha-D-Man-(1-&gt;2)-alpha-D-Man-(1-&gt;2)-alpha-D-Man-(1-&gt;3)-[alpha-D-Man-(1-&gt;2)-alpha-D-Man-(1-&gt;3)-alpha-D-Man-(1-&gt;6)]-beta-D-Man-(1-&gt;4)-beta-D-GlcNAc-(1-&gt;4)-alpha-D-GlcNAc-diphospho-di-trans,poly-cis-dolichol + a di-trans,poly-cis-dolichyl beta-D-mannosyl phosphate = an alpha-D-Man-(1-&gt;2)-alpha-D-Man-(1-&gt;2)-alpha-D-Man-(1-&gt;3)-[alpha-D-Man-(1-&gt;2)-alpha-D-Man-(1-&gt;3)-[alpha-D-Man-(1-&gt;6)]-alpha-D-Man-(1-&gt;6)]-beta-D-Man-(1-&gt;4)-beta-D-GlcNAc-(1-&gt;4)-alpha-D-GlcNAc-diphospho-di-trans,poly-cis-dolichol + a di-trans,poly-cis-dolichyl phosphate + H(+)</text>
        <dbReference type="Rhea" id="RHEA:29535"/>
        <dbReference type="Rhea" id="RHEA-COMP:19498"/>
        <dbReference type="Rhea" id="RHEA-COMP:19501"/>
        <dbReference type="Rhea" id="RHEA-COMP:19518"/>
        <dbReference type="Rhea" id="RHEA-COMP:19519"/>
        <dbReference type="ChEBI" id="CHEBI:15378"/>
        <dbReference type="ChEBI" id="CHEBI:57683"/>
        <dbReference type="ChEBI" id="CHEBI:58211"/>
        <dbReference type="ChEBI" id="CHEBI:132517"/>
        <dbReference type="ChEBI" id="CHEBI:132519"/>
        <dbReference type="EC" id="2.4.1.260"/>
    </reaction>
    <physiologicalReaction direction="left-to-right" evidence="11">
        <dbReference type="Rhea" id="RHEA:29536"/>
    </physiologicalReaction>
</comment>
<dbReference type="GO" id="GO:0052917">
    <property type="term" value="F:dol-P-Man:Man(7)GlcNAc(2)-PP-Dol alpha-1,6-mannosyltransferase activity"/>
    <property type="evidence" value="ECO:0007669"/>
    <property type="project" value="UniProtKB-EC"/>
</dbReference>
<feature type="transmembrane region" description="Helical" evidence="12">
    <location>
        <begin position="145"/>
        <end position="162"/>
    </location>
</feature>
<proteinExistence type="inferred from homology"/>
<evidence type="ECO:0000256" key="1">
    <source>
        <dbReference type="ARBA" id="ARBA00004477"/>
    </source>
</evidence>
<comment type="function">
    <text evidence="10">Mannosyltransferase that operates in the biosynthetic pathway of dolichol-linked oligosaccharides, the glycan precursors employed in protein asparagine (N)-glycosylation. The assembly of dolichol-linked oligosaccharides begins on the cytosolic side of the endoplasmic reticulum membrane and finishes in its lumen. The sequential addition of sugars to dolichol pyrophosphate produces dolichol-linked oligosaccharides containing fourteen sugars, including two GlcNAcs, nine mannoses and three glucoses. Once assembled, the oligosaccharide is transferred from the lipid to nascent proteins by oligosaccharyltransferases. In the lumen of the endoplasmic reticulum, adds the eighth mannose residue in an alpha-1,6 linkage onto Man(7)GlcNAc(2)-PP-dolichol to produce Man(8)GlcNAc(2)-PP-dolichol.</text>
</comment>
<evidence type="ECO:0000256" key="10">
    <source>
        <dbReference type="ARBA" id="ARBA00044721"/>
    </source>
</evidence>
<dbReference type="GO" id="GO:0005789">
    <property type="term" value="C:endoplasmic reticulum membrane"/>
    <property type="evidence" value="ECO:0007669"/>
    <property type="project" value="UniProtKB-SubCell"/>
</dbReference>
<feature type="transmembrane region" description="Helical" evidence="12">
    <location>
        <begin position="12"/>
        <end position="29"/>
    </location>
</feature>
<sequence length="503" mass="56065">MALLHKTDVAQTMLLFAVMLLHLLVSPYTKVEESFNMQATHDILTYGPRLHPNYDHLTFPGSVPRTFIGAMVLAGVSWPLSGHISPYNMQLFVRGILGTGNVLSLLFIKRSVSKLYGQAAGWWFVLFTSTQFHIMYYISRLLPNMFAFILTNLALGLFLLAEGNHRARAKRTKLALYLLTLAGVIFRAETSLLLISYLITLFITQTPSLKSEIIPAGLVGLVVGLSLTLSIDTYYWRASRPYWPEFAAFWFNSIQNQSSSWGVQPWYFYLLALPKLLFNPAISVLSLLGTLRSATARRILAPQLHFIAIYSLLPHKEWRFIVYVVPAFTAVAAWAAARITTRASTRNGLPTLLLLLLAASTALSFLASATSLILSSWNYPGGLALEKLQYNNRPARVWVDNLACQSGVTLFLTDQFPKWRFEKDDGNSPENGFDFWVVEPMHSVVAREGGGSDVLAFGGVEVREGEGVRPFGGEAVARLGRRFAGGLWPGVRLVRRLVVMEGR</sequence>
<evidence type="ECO:0000256" key="2">
    <source>
        <dbReference type="ARBA" id="ARBA00004922"/>
    </source>
</evidence>
<dbReference type="AlphaFoldDB" id="A0A6A7BT65"/>
<organism evidence="13 14">
    <name type="scientific">Piedraia hortae CBS 480.64</name>
    <dbReference type="NCBI Taxonomy" id="1314780"/>
    <lineage>
        <taxon>Eukaryota</taxon>
        <taxon>Fungi</taxon>
        <taxon>Dikarya</taxon>
        <taxon>Ascomycota</taxon>
        <taxon>Pezizomycotina</taxon>
        <taxon>Dothideomycetes</taxon>
        <taxon>Dothideomycetidae</taxon>
        <taxon>Capnodiales</taxon>
        <taxon>Piedraiaceae</taxon>
        <taxon>Piedraia</taxon>
    </lineage>
</organism>
<feature type="transmembrane region" description="Helical" evidence="12">
    <location>
        <begin position="91"/>
        <end position="108"/>
    </location>
</feature>
<keyword evidence="4 12" id="KW-0328">Glycosyltransferase</keyword>
<comment type="subcellular location">
    <subcellularLocation>
        <location evidence="1 12">Endoplasmic reticulum membrane</location>
        <topology evidence="1 12">Multi-pass membrane protein</topology>
    </subcellularLocation>
</comment>
<dbReference type="InterPro" id="IPR005599">
    <property type="entry name" value="GPI_mannosylTrfase"/>
</dbReference>
<accession>A0A6A7BT65</accession>
<feature type="transmembrane region" description="Helical" evidence="12">
    <location>
        <begin position="213"/>
        <end position="236"/>
    </location>
</feature>
<protein>
    <recommendedName>
        <fullName evidence="12">Mannosyltransferase</fullName>
        <ecNumber evidence="12">2.4.1.-</ecNumber>
    </recommendedName>
</protein>
<keyword evidence="7 12" id="KW-0256">Endoplasmic reticulum</keyword>
<keyword evidence="9 12" id="KW-0472">Membrane</keyword>
<comment type="pathway">
    <text evidence="2">Protein modification; protein glycosylation.</text>
</comment>
<evidence type="ECO:0000256" key="7">
    <source>
        <dbReference type="ARBA" id="ARBA00022824"/>
    </source>
</evidence>
<reference evidence="13" key="1">
    <citation type="journal article" date="2020" name="Stud. Mycol.">
        <title>101 Dothideomycetes genomes: a test case for predicting lifestyles and emergence of pathogens.</title>
        <authorList>
            <person name="Haridas S."/>
            <person name="Albert R."/>
            <person name="Binder M."/>
            <person name="Bloem J."/>
            <person name="Labutti K."/>
            <person name="Salamov A."/>
            <person name="Andreopoulos B."/>
            <person name="Baker S."/>
            <person name="Barry K."/>
            <person name="Bills G."/>
            <person name="Bluhm B."/>
            <person name="Cannon C."/>
            <person name="Castanera R."/>
            <person name="Culley D."/>
            <person name="Daum C."/>
            <person name="Ezra D."/>
            <person name="Gonzalez J."/>
            <person name="Henrissat B."/>
            <person name="Kuo A."/>
            <person name="Liang C."/>
            <person name="Lipzen A."/>
            <person name="Lutzoni F."/>
            <person name="Magnuson J."/>
            <person name="Mondo S."/>
            <person name="Nolan M."/>
            <person name="Ohm R."/>
            <person name="Pangilinan J."/>
            <person name="Park H.-J."/>
            <person name="Ramirez L."/>
            <person name="Alfaro M."/>
            <person name="Sun H."/>
            <person name="Tritt A."/>
            <person name="Yoshinaga Y."/>
            <person name="Zwiers L.-H."/>
            <person name="Turgeon B."/>
            <person name="Goodwin S."/>
            <person name="Spatafora J."/>
            <person name="Crous P."/>
            <person name="Grigoriev I."/>
        </authorList>
    </citation>
    <scope>NUCLEOTIDE SEQUENCE</scope>
    <source>
        <strain evidence="13">CBS 480.64</strain>
    </source>
</reference>
<evidence type="ECO:0000256" key="5">
    <source>
        <dbReference type="ARBA" id="ARBA00022679"/>
    </source>
</evidence>
<evidence type="ECO:0000313" key="13">
    <source>
        <dbReference type="EMBL" id="KAF2857698.1"/>
    </source>
</evidence>
<keyword evidence="8 12" id="KW-1133">Transmembrane helix</keyword>
<dbReference type="GO" id="GO:0006487">
    <property type="term" value="P:protein N-linked glycosylation"/>
    <property type="evidence" value="ECO:0007669"/>
    <property type="project" value="TreeGrafter"/>
</dbReference>
<comment type="similarity">
    <text evidence="3 12">Belongs to the glycosyltransferase 22 family.</text>
</comment>
<evidence type="ECO:0000256" key="9">
    <source>
        <dbReference type="ARBA" id="ARBA00023136"/>
    </source>
</evidence>
<feature type="transmembrane region" description="Helical" evidence="12">
    <location>
        <begin position="320"/>
        <end position="340"/>
    </location>
</feature>
<dbReference type="EMBL" id="MU006031">
    <property type="protein sequence ID" value="KAF2857698.1"/>
    <property type="molecule type" value="Genomic_DNA"/>
</dbReference>
<evidence type="ECO:0000256" key="3">
    <source>
        <dbReference type="ARBA" id="ARBA00007063"/>
    </source>
</evidence>
<evidence type="ECO:0000256" key="11">
    <source>
        <dbReference type="ARBA" id="ARBA00048899"/>
    </source>
</evidence>
<feature type="transmembrane region" description="Helical" evidence="12">
    <location>
        <begin position="266"/>
        <end position="288"/>
    </location>
</feature>
<dbReference type="PANTHER" id="PTHR22760">
    <property type="entry name" value="GLYCOSYLTRANSFERASE"/>
    <property type="match status" value="1"/>
</dbReference>
<dbReference type="PANTHER" id="PTHR22760:SF1">
    <property type="entry name" value="DOL-P-MAN:MAN(7)GLCNAC(2)-PP-DOL ALPHA-1,6-MANNOSYLTRANSFERASE"/>
    <property type="match status" value="1"/>
</dbReference>
<evidence type="ECO:0000256" key="4">
    <source>
        <dbReference type="ARBA" id="ARBA00022676"/>
    </source>
</evidence>
<dbReference type="Proteomes" id="UP000799421">
    <property type="component" value="Unassembled WGS sequence"/>
</dbReference>
<gene>
    <name evidence="13" type="ORF">K470DRAFT_222878</name>
</gene>
<evidence type="ECO:0000256" key="6">
    <source>
        <dbReference type="ARBA" id="ARBA00022692"/>
    </source>
</evidence>
<feature type="transmembrane region" description="Helical" evidence="12">
    <location>
        <begin position="352"/>
        <end position="375"/>
    </location>
</feature>
<dbReference type="Pfam" id="PF03901">
    <property type="entry name" value="Glyco_transf_22"/>
    <property type="match status" value="1"/>
</dbReference>